<dbReference type="Proteomes" id="UP000479987">
    <property type="component" value="Unassembled WGS sequence"/>
</dbReference>
<evidence type="ECO:0000256" key="9">
    <source>
        <dbReference type="ARBA" id="ARBA00023224"/>
    </source>
</evidence>
<protein>
    <recommendedName>
        <fullName evidence="10">Odorant receptor</fullName>
    </recommendedName>
</protein>
<dbReference type="EMBL" id="SGBU01000013">
    <property type="protein sequence ID" value="KAF3054608.1"/>
    <property type="molecule type" value="Genomic_DNA"/>
</dbReference>
<comment type="subcellular location">
    <subcellularLocation>
        <location evidence="1 10">Cell membrane</location>
        <topology evidence="1 10">Multi-pass membrane protein</topology>
    </subcellularLocation>
</comment>
<accession>A0A6G1LPQ6</accession>
<reference evidence="11 12" key="1">
    <citation type="submission" date="2019-08" db="EMBL/GenBank/DDBJ databases">
        <title>High quality draft denovo assembly of Nylanderia fulva.</title>
        <authorList>
            <person name="Vargo E.L."/>
            <person name="Tarone A.M."/>
            <person name="Konganti K.R."/>
        </authorList>
    </citation>
    <scope>NUCLEOTIDE SEQUENCE [LARGE SCALE GENOMIC DNA]</scope>
    <source>
        <strain evidence="11">TAMU-Nful-2015</strain>
        <tissue evidence="11">Whole body</tissue>
    </source>
</reference>
<dbReference type="AlphaFoldDB" id="A0A6G1LPQ6"/>
<organism evidence="11 12">
    <name type="scientific">Nylanderia fulva</name>
    <dbReference type="NCBI Taxonomy" id="613905"/>
    <lineage>
        <taxon>Eukaryota</taxon>
        <taxon>Metazoa</taxon>
        <taxon>Ecdysozoa</taxon>
        <taxon>Arthropoda</taxon>
        <taxon>Hexapoda</taxon>
        <taxon>Insecta</taxon>
        <taxon>Pterygota</taxon>
        <taxon>Neoptera</taxon>
        <taxon>Endopterygota</taxon>
        <taxon>Hymenoptera</taxon>
        <taxon>Apocrita</taxon>
        <taxon>Aculeata</taxon>
        <taxon>Formicoidea</taxon>
        <taxon>Formicidae</taxon>
        <taxon>Formicinae</taxon>
        <taxon>Nylanderia</taxon>
    </lineage>
</organism>
<dbReference type="PANTHER" id="PTHR21137:SF35">
    <property type="entry name" value="ODORANT RECEPTOR 19A-RELATED"/>
    <property type="match status" value="1"/>
</dbReference>
<proteinExistence type="inferred from homology"/>
<name>A0A6G1LPQ6_9HYME</name>
<dbReference type="InterPro" id="IPR004117">
    <property type="entry name" value="7tm6_olfct_rcpt"/>
</dbReference>
<keyword evidence="8 10" id="KW-0675">Receptor</keyword>
<gene>
    <name evidence="11" type="primary">Or-218</name>
    <name evidence="11" type="synonym">Nful_v1.0-Or-218</name>
    <name evidence="11" type="ORF">NFUL_NFUL000044</name>
</gene>
<dbReference type="OrthoDB" id="7551894at2759"/>
<dbReference type="GO" id="GO:0004984">
    <property type="term" value="F:olfactory receptor activity"/>
    <property type="evidence" value="ECO:0007669"/>
    <property type="project" value="InterPro"/>
</dbReference>
<dbReference type="GO" id="GO:0005549">
    <property type="term" value="F:odorant binding"/>
    <property type="evidence" value="ECO:0007669"/>
    <property type="project" value="InterPro"/>
</dbReference>
<evidence type="ECO:0000256" key="3">
    <source>
        <dbReference type="ARBA" id="ARBA00022606"/>
    </source>
</evidence>
<evidence type="ECO:0000256" key="5">
    <source>
        <dbReference type="ARBA" id="ARBA00022725"/>
    </source>
</evidence>
<feature type="transmembrane region" description="Helical" evidence="10">
    <location>
        <begin position="173"/>
        <end position="194"/>
    </location>
</feature>
<comment type="caution">
    <text evidence="10">Lacks conserved residue(s) required for the propagation of feature annotation.</text>
</comment>
<feature type="transmembrane region" description="Helical" evidence="10">
    <location>
        <begin position="367"/>
        <end position="388"/>
    </location>
</feature>
<comment type="caution">
    <text evidence="11">The sequence shown here is derived from an EMBL/GenBank/DDBJ whole genome shotgun (WGS) entry which is preliminary data.</text>
</comment>
<sequence length="392" mass="45945">MEHPEERYYKLNRFYLSVTGLWPYQSTWRARFSRTIITIIMLSCLFTQISSIFTSDVDLDFLSDSLIMIMPTVGNLTHLYSRLVNIDKFKELYELMWDDWALEKTDDEIKIMHQYAETARVATIYCSVTIYTIIIGYIVWLFIPVVFGIIRPVNESLLQSAIHVEFYIDVEQYIYIVLFYLSIVIILIPLVFLASMSLYLTVTHHVCGMCELLGNRAEHLFYVIKDETERDLIRGTKISCKNIVFFVQQHSNIIRFVNLIETSHTLPFLMDLIGMVTSISFSLLKLSFGTRIENRSAIFVSITLIIIDMIYLILPNYMGQKITDMSSILCEKVYNSAWYNADVSQQKSLLLIMCRRFYPLVLTACKFYPMSLPSFKMIFQMAVTYFMFMRKI</sequence>
<evidence type="ECO:0000256" key="1">
    <source>
        <dbReference type="ARBA" id="ARBA00004651"/>
    </source>
</evidence>
<feature type="transmembrane region" description="Helical" evidence="10">
    <location>
        <begin position="296"/>
        <end position="314"/>
    </location>
</feature>
<evidence type="ECO:0000313" key="11">
    <source>
        <dbReference type="EMBL" id="KAF3054608.1"/>
    </source>
</evidence>
<keyword evidence="7 10" id="KW-0472">Membrane</keyword>
<feature type="transmembrane region" description="Helical" evidence="10">
    <location>
        <begin position="130"/>
        <end position="153"/>
    </location>
</feature>
<evidence type="ECO:0000256" key="10">
    <source>
        <dbReference type="RuleBase" id="RU351113"/>
    </source>
</evidence>
<evidence type="ECO:0000256" key="6">
    <source>
        <dbReference type="ARBA" id="ARBA00022989"/>
    </source>
</evidence>
<dbReference type="GO" id="GO:0007165">
    <property type="term" value="P:signal transduction"/>
    <property type="evidence" value="ECO:0007669"/>
    <property type="project" value="UniProtKB-KW"/>
</dbReference>
<evidence type="ECO:0000256" key="4">
    <source>
        <dbReference type="ARBA" id="ARBA00022692"/>
    </source>
</evidence>
<dbReference type="Pfam" id="PF02949">
    <property type="entry name" value="7tm_6"/>
    <property type="match status" value="1"/>
</dbReference>
<dbReference type="GO" id="GO:0005886">
    <property type="term" value="C:plasma membrane"/>
    <property type="evidence" value="ECO:0007669"/>
    <property type="project" value="UniProtKB-SubCell"/>
</dbReference>
<evidence type="ECO:0000256" key="2">
    <source>
        <dbReference type="ARBA" id="ARBA00022475"/>
    </source>
</evidence>
<evidence type="ECO:0000256" key="7">
    <source>
        <dbReference type="ARBA" id="ARBA00023136"/>
    </source>
</evidence>
<evidence type="ECO:0000313" key="12">
    <source>
        <dbReference type="Proteomes" id="UP000479987"/>
    </source>
</evidence>
<comment type="similarity">
    <text evidence="10">Belongs to the insect chemoreceptor superfamily. Heteromeric odorant receptor channel (TC 1.A.69) family.</text>
</comment>
<keyword evidence="5 10" id="KW-0552">Olfaction</keyword>
<keyword evidence="12" id="KW-1185">Reference proteome</keyword>
<keyword evidence="6 10" id="KW-1133">Transmembrane helix</keyword>
<keyword evidence="2" id="KW-1003">Cell membrane</keyword>
<evidence type="ECO:0000256" key="8">
    <source>
        <dbReference type="ARBA" id="ARBA00023170"/>
    </source>
</evidence>
<keyword evidence="3 10" id="KW-0716">Sensory transduction</keyword>
<dbReference type="PANTHER" id="PTHR21137">
    <property type="entry name" value="ODORANT RECEPTOR"/>
    <property type="match status" value="1"/>
</dbReference>
<keyword evidence="4 10" id="KW-0812">Transmembrane</keyword>
<keyword evidence="9 10" id="KW-0807">Transducer</keyword>
<feature type="transmembrane region" description="Helical" evidence="10">
    <location>
        <begin position="35"/>
        <end position="53"/>
    </location>
</feature>